<protein>
    <submittedName>
        <fullName evidence="1">Chromosome 18 open reading frame 54</fullName>
    </submittedName>
</protein>
<dbReference type="FunCoup" id="H3B6X1">
    <property type="interactions" value="574"/>
</dbReference>
<reference evidence="1" key="2">
    <citation type="submission" date="2025-08" db="UniProtKB">
        <authorList>
            <consortium name="Ensembl"/>
        </authorList>
    </citation>
    <scope>IDENTIFICATION</scope>
</reference>
<dbReference type="PANTHER" id="PTHR35079">
    <property type="entry name" value="LUNG ADENOMA SUSCEPTIBILITY PROTEIN 2"/>
    <property type="match status" value="1"/>
</dbReference>
<dbReference type="PANTHER" id="PTHR35079:SF1">
    <property type="entry name" value="LUNG ADENOMA SUSCEPTIBILITY PROTEIN 2"/>
    <property type="match status" value="1"/>
</dbReference>
<reference evidence="2" key="1">
    <citation type="submission" date="2011-08" db="EMBL/GenBank/DDBJ databases">
        <title>The draft genome of Latimeria chalumnae.</title>
        <authorList>
            <person name="Di Palma F."/>
            <person name="Alfoldi J."/>
            <person name="Johnson J."/>
            <person name="Berlin A."/>
            <person name="Gnerre S."/>
            <person name="Jaffe D."/>
            <person name="MacCallum I."/>
            <person name="Young S."/>
            <person name="Walker B.J."/>
            <person name="Lander E."/>
            <person name="Lindblad-Toh K."/>
        </authorList>
    </citation>
    <scope>NUCLEOTIDE SEQUENCE [LARGE SCALE GENOMIC DNA]</scope>
    <source>
        <strain evidence="2">Wild caught</strain>
    </source>
</reference>
<proteinExistence type="predicted"/>
<organism evidence="1 2">
    <name type="scientific">Latimeria chalumnae</name>
    <name type="common">Coelacanth</name>
    <dbReference type="NCBI Taxonomy" id="7897"/>
    <lineage>
        <taxon>Eukaryota</taxon>
        <taxon>Metazoa</taxon>
        <taxon>Chordata</taxon>
        <taxon>Craniata</taxon>
        <taxon>Vertebrata</taxon>
        <taxon>Euteleostomi</taxon>
        <taxon>Coelacanthiformes</taxon>
        <taxon>Coelacanthidae</taxon>
        <taxon>Latimeria</taxon>
    </lineage>
</organism>
<dbReference type="Bgee" id="ENSLACG00000015539">
    <property type="expression patterns" value="Expressed in pelvic fin"/>
</dbReference>
<reference evidence="1" key="3">
    <citation type="submission" date="2025-09" db="UniProtKB">
        <authorList>
            <consortium name="Ensembl"/>
        </authorList>
    </citation>
    <scope>IDENTIFICATION</scope>
</reference>
<dbReference type="eggNOG" id="ENOG502RM40">
    <property type="taxonomic scope" value="Eukaryota"/>
</dbReference>
<evidence type="ECO:0000313" key="1">
    <source>
        <dbReference type="Ensembl" id="ENSLACP00000017642.1"/>
    </source>
</evidence>
<keyword evidence="2" id="KW-1185">Reference proteome</keyword>
<dbReference type="AlphaFoldDB" id="H3B6X1"/>
<evidence type="ECO:0000313" key="2">
    <source>
        <dbReference type="Proteomes" id="UP000008672"/>
    </source>
</evidence>
<gene>
    <name evidence="1" type="primary">C18orf54</name>
</gene>
<dbReference type="HOGENOM" id="CLU_038585_0_0_1"/>
<dbReference type="EMBL" id="AFYH01058277">
    <property type="status" value="NOT_ANNOTATED_CDS"/>
    <property type="molecule type" value="Genomic_DNA"/>
</dbReference>
<dbReference type="InParanoid" id="H3B6X1"/>
<dbReference type="Proteomes" id="UP000008672">
    <property type="component" value="Unassembled WGS sequence"/>
</dbReference>
<sequence length="547" mass="60466">MSNLAKKAQVISAESTITSLLASSGSQHSLSSSNSSIKYKDKHYSSATDALEAYIEDFEQSLVSPEVSTGKLFLHTNSVNHSRFSQSLETIKKVFTQRERKKERKIISLGKGIANDPDLISLTTDDLLTLPPDGSLPITHGSALKSSSRNGTRHSFKDSRKDLGSHFIKLGHHQNMQSPSLHYSTVRFQHDGDTFIPRLKEPLYNSSYREFTRRTFKCGTDSNNSAAFPPGDSSIDECNFKLGSTRNYPRWFTSQKSDLDVSGITSVPDVKYPVWLKEFNLLSNKDGTQTQNTKVHFSSAQPQKKAQTISLPRDLVTSHLGHEEGSDLESVSDAETLMGDEEYIADKNHSKVQCKETAVAKGGGVNFFAHDQIELLILKAERALESPSLGTAQLARDDFSPLTEDVLNAERSWDNIPVPLISKSPVPVFCLEGGDDSKTVKPNLIEDFLQDCLKQENQSTLSGGNHPGPVEALKQMLFNLQTVQQSFSQKQAAKQGDDAKTVRKKSFKPSLKNIVIVELGGIAFQYVCDVWEPVLPTASIHHLKLAL</sequence>
<accession>H3B6X1</accession>
<dbReference type="Ensembl" id="ENSLACT00000017772.1">
    <property type="protein sequence ID" value="ENSLACP00000017642.1"/>
    <property type="gene ID" value="ENSLACG00000015539.1"/>
</dbReference>
<dbReference type="EMBL" id="AFYH01058278">
    <property type="status" value="NOT_ANNOTATED_CDS"/>
    <property type="molecule type" value="Genomic_DNA"/>
</dbReference>
<dbReference type="OMA" id="HRTRKKN"/>
<name>H3B6X1_LATCH</name>
<dbReference type="EMBL" id="AFYH01058279">
    <property type="status" value="NOT_ANNOTATED_CDS"/>
    <property type="molecule type" value="Genomic_DNA"/>
</dbReference>
<dbReference type="InterPro" id="IPR052679">
    <property type="entry name" value="Cell_Prolif_Regulator"/>
</dbReference>
<dbReference type="STRING" id="7897.ENSLACP00000017642"/>
<dbReference type="GeneTree" id="ENSGT00390000008823"/>